<protein>
    <recommendedName>
        <fullName evidence="1">UPF0260 protein MXMO3_02635</fullName>
    </recommendedName>
</protein>
<dbReference type="NCBIfam" id="NF003501">
    <property type="entry name" value="PRK05170.1-5"/>
    <property type="match status" value="1"/>
</dbReference>
<dbReference type="PIRSF" id="PIRSF006173">
    <property type="entry name" value="UCP006173"/>
    <property type="match status" value="1"/>
</dbReference>
<dbReference type="HAMAP" id="MF_00676">
    <property type="entry name" value="UPF0260"/>
    <property type="match status" value="1"/>
</dbReference>
<sequence>MNFWEEKSLDDMSDSEWEALCDGCARCCLIKLEDEDTGQIVTSDVHCKLMDTNDCSCTQYMDRQKLVPDCIKLTPQNVREIKWMPVTCAYRRLLEGKGLAWWHPLVSGTTETVHQAGISVKDRAVNEELVGEDEWEDHIVGWPEFDPTAEPEGDE</sequence>
<reference evidence="2 3" key="1">
    <citation type="submission" date="2017-05" db="EMBL/GenBank/DDBJ databases">
        <title>Genome Analysis of Maritalea myrionectae HL2708#5.</title>
        <authorList>
            <consortium name="Cotde Inc.-PKNU"/>
            <person name="Jang D."/>
            <person name="Oh H.-M."/>
        </authorList>
    </citation>
    <scope>NUCLEOTIDE SEQUENCE [LARGE SCALE GENOMIC DNA]</scope>
    <source>
        <strain evidence="2 3">HL2708#5</strain>
    </source>
</reference>
<dbReference type="AlphaFoldDB" id="A0A2R4MGH5"/>
<dbReference type="EMBL" id="CP021330">
    <property type="protein sequence ID" value="AVX05147.1"/>
    <property type="molecule type" value="Genomic_DNA"/>
</dbReference>
<dbReference type="RefSeq" id="WP_027833534.1">
    <property type="nucleotide sequence ID" value="NZ_CP021330.1"/>
</dbReference>
<dbReference type="PANTHER" id="PTHR37421:SF1">
    <property type="entry name" value="UPF0260 PROTEIN YCGN"/>
    <property type="match status" value="1"/>
</dbReference>
<gene>
    <name evidence="2" type="ORF">MXMO3_02635</name>
</gene>
<keyword evidence="3" id="KW-1185">Reference proteome</keyword>
<dbReference type="InterPro" id="IPR008228">
    <property type="entry name" value="UCP006173"/>
</dbReference>
<dbReference type="NCBIfam" id="NF003507">
    <property type="entry name" value="PRK05170.2-5"/>
    <property type="match status" value="1"/>
</dbReference>
<evidence type="ECO:0000256" key="1">
    <source>
        <dbReference type="HAMAP-Rule" id="MF_00676"/>
    </source>
</evidence>
<dbReference type="InterPro" id="IPR005358">
    <property type="entry name" value="Puta_zinc/iron-chelating_dom"/>
</dbReference>
<evidence type="ECO:0000313" key="2">
    <source>
        <dbReference type="EMBL" id="AVX05147.1"/>
    </source>
</evidence>
<evidence type="ECO:0000313" key="3">
    <source>
        <dbReference type="Proteomes" id="UP000258927"/>
    </source>
</evidence>
<dbReference type="KEGG" id="mmyr:MXMO3_02635"/>
<dbReference type="STRING" id="1122213.GCA_000423365_00271"/>
<organism evidence="2 3">
    <name type="scientific">Maritalea myrionectae</name>
    <dbReference type="NCBI Taxonomy" id="454601"/>
    <lineage>
        <taxon>Bacteria</taxon>
        <taxon>Pseudomonadati</taxon>
        <taxon>Pseudomonadota</taxon>
        <taxon>Alphaproteobacteria</taxon>
        <taxon>Hyphomicrobiales</taxon>
        <taxon>Devosiaceae</taxon>
        <taxon>Maritalea</taxon>
    </lineage>
</organism>
<dbReference type="PANTHER" id="PTHR37421">
    <property type="entry name" value="UPF0260 PROTEIN YCGN"/>
    <property type="match status" value="1"/>
</dbReference>
<proteinExistence type="inferred from homology"/>
<comment type="similarity">
    <text evidence="1">Belongs to the UPF0260 family.</text>
</comment>
<accession>A0A2R4MGH5</accession>
<name>A0A2R4MGH5_9HYPH</name>
<dbReference type="Proteomes" id="UP000258927">
    <property type="component" value="Chromosome"/>
</dbReference>
<dbReference type="Pfam" id="PF03692">
    <property type="entry name" value="CxxCxxCC"/>
    <property type="match status" value="1"/>
</dbReference>